<protein>
    <recommendedName>
        <fullName evidence="2">Dual specificity protein phosphatase</fullName>
        <ecNumber evidence="2">3.1.3.16</ecNumber>
        <ecNumber evidence="2">3.1.3.48</ecNumber>
    </recommendedName>
</protein>
<evidence type="ECO:0000256" key="2">
    <source>
        <dbReference type="RuleBase" id="RU366038"/>
    </source>
</evidence>
<feature type="active site" description="Phosphocysteine intermediate" evidence="1">
    <location>
        <position position="89"/>
    </location>
</feature>
<dbReference type="SUPFAM" id="SSF52799">
    <property type="entry name" value="(Phosphotyrosine protein) phosphatases II"/>
    <property type="match status" value="1"/>
</dbReference>
<dbReference type="InterPro" id="IPR000340">
    <property type="entry name" value="Dual-sp_phosphatase_cat-dom"/>
</dbReference>
<proteinExistence type="inferred from homology"/>
<feature type="domain" description="Tyrosine specific protein phosphatases" evidence="4">
    <location>
        <begin position="85"/>
        <end position="123"/>
    </location>
</feature>
<sequence length="149" mass="16956">VNSLEKRCQWRRPSGGGGVHMSDRGSQQDVEDPDLDGLEYLLHSAPRSCHHCDEVWPSLYLGHMFMSHNKLGLWQLGVTHVLNAVFVHCAVGVGPSATLVLAFLMIHHQHGLLSSLRFVQQKRWIFPNRGFLRQLKVLDRKLQEKGLDE</sequence>
<name>A0A3Q3WS92_MOLML</name>
<keyword evidence="3" id="KW-0812">Transmembrane</keyword>
<evidence type="ECO:0000256" key="1">
    <source>
        <dbReference type="PIRSR" id="PIRSR620405-1"/>
    </source>
</evidence>
<comment type="catalytic activity">
    <reaction evidence="2">
        <text>O-phospho-L-tyrosyl-[protein] + H2O = L-tyrosyl-[protein] + phosphate</text>
        <dbReference type="Rhea" id="RHEA:10684"/>
        <dbReference type="Rhea" id="RHEA-COMP:10136"/>
        <dbReference type="Rhea" id="RHEA-COMP:20101"/>
        <dbReference type="ChEBI" id="CHEBI:15377"/>
        <dbReference type="ChEBI" id="CHEBI:43474"/>
        <dbReference type="ChEBI" id="CHEBI:46858"/>
        <dbReference type="ChEBI" id="CHEBI:61978"/>
        <dbReference type="EC" id="3.1.3.48"/>
    </reaction>
</comment>
<reference evidence="5" key="1">
    <citation type="submission" date="2025-08" db="UniProtKB">
        <authorList>
            <consortium name="Ensembl"/>
        </authorList>
    </citation>
    <scope>IDENTIFICATION</scope>
</reference>
<evidence type="ECO:0000313" key="5">
    <source>
        <dbReference type="Ensembl" id="ENSMMOP00000015292.1"/>
    </source>
</evidence>
<keyword evidence="3" id="KW-0472">Membrane</keyword>
<organism evidence="5 6">
    <name type="scientific">Mola mola</name>
    <name type="common">Ocean sunfish</name>
    <name type="synonym">Tetraodon mola</name>
    <dbReference type="NCBI Taxonomy" id="94237"/>
    <lineage>
        <taxon>Eukaryota</taxon>
        <taxon>Metazoa</taxon>
        <taxon>Chordata</taxon>
        <taxon>Craniata</taxon>
        <taxon>Vertebrata</taxon>
        <taxon>Euteleostomi</taxon>
        <taxon>Actinopterygii</taxon>
        <taxon>Neopterygii</taxon>
        <taxon>Teleostei</taxon>
        <taxon>Neoteleostei</taxon>
        <taxon>Acanthomorphata</taxon>
        <taxon>Eupercaria</taxon>
        <taxon>Tetraodontiformes</taxon>
        <taxon>Molidae</taxon>
        <taxon>Mola</taxon>
    </lineage>
</organism>
<dbReference type="EC" id="3.1.3.16" evidence="2"/>
<evidence type="ECO:0000259" key="4">
    <source>
        <dbReference type="PROSITE" id="PS50056"/>
    </source>
</evidence>
<accession>A0A3Q3WS92</accession>
<dbReference type="InterPro" id="IPR029021">
    <property type="entry name" value="Prot-tyrosine_phosphatase-like"/>
</dbReference>
<dbReference type="GO" id="GO:0005737">
    <property type="term" value="C:cytoplasm"/>
    <property type="evidence" value="ECO:0007669"/>
    <property type="project" value="TreeGrafter"/>
</dbReference>
<dbReference type="PANTHER" id="PTHR45682">
    <property type="entry name" value="AGAP008228-PA"/>
    <property type="match status" value="1"/>
</dbReference>
<keyword evidence="2" id="KW-0904">Protein phosphatase</keyword>
<dbReference type="Ensembl" id="ENSMMOT00000015543.1">
    <property type="protein sequence ID" value="ENSMMOP00000015292.1"/>
    <property type="gene ID" value="ENSMMOG00000011464.1"/>
</dbReference>
<dbReference type="PANTHER" id="PTHR45682:SF3">
    <property type="entry name" value="DUAL SPECIFICITY PROTEIN PHOSPHATASE"/>
    <property type="match status" value="1"/>
</dbReference>
<dbReference type="GO" id="GO:0004725">
    <property type="term" value="F:protein tyrosine phosphatase activity"/>
    <property type="evidence" value="ECO:0007669"/>
    <property type="project" value="UniProtKB-EC"/>
</dbReference>
<feature type="transmembrane region" description="Helical" evidence="3">
    <location>
        <begin position="81"/>
        <end position="106"/>
    </location>
</feature>
<dbReference type="PRINTS" id="PR01909">
    <property type="entry name" value="ADSPHPHTASEA"/>
</dbReference>
<dbReference type="Gene3D" id="3.90.190.10">
    <property type="entry name" value="Protein tyrosine phosphatase superfamily"/>
    <property type="match status" value="2"/>
</dbReference>
<dbReference type="Pfam" id="PF00782">
    <property type="entry name" value="DSPc"/>
    <property type="match status" value="1"/>
</dbReference>
<reference evidence="5" key="2">
    <citation type="submission" date="2025-09" db="UniProtKB">
        <authorList>
            <consortium name="Ensembl"/>
        </authorList>
    </citation>
    <scope>IDENTIFICATION</scope>
</reference>
<keyword evidence="6" id="KW-1185">Reference proteome</keyword>
<keyword evidence="2" id="KW-0378">Hydrolase</keyword>
<dbReference type="GO" id="GO:0043409">
    <property type="term" value="P:negative regulation of MAPK cascade"/>
    <property type="evidence" value="ECO:0007669"/>
    <property type="project" value="TreeGrafter"/>
</dbReference>
<dbReference type="GO" id="GO:0004722">
    <property type="term" value="F:protein serine/threonine phosphatase activity"/>
    <property type="evidence" value="ECO:0007669"/>
    <property type="project" value="UniProtKB-EC"/>
</dbReference>
<comment type="catalytic activity">
    <reaction evidence="2">
        <text>O-phospho-L-seryl-[protein] + H2O = L-seryl-[protein] + phosphate</text>
        <dbReference type="Rhea" id="RHEA:20629"/>
        <dbReference type="Rhea" id="RHEA-COMP:9863"/>
        <dbReference type="Rhea" id="RHEA-COMP:11604"/>
        <dbReference type="ChEBI" id="CHEBI:15377"/>
        <dbReference type="ChEBI" id="CHEBI:29999"/>
        <dbReference type="ChEBI" id="CHEBI:43474"/>
        <dbReference type="ChEBI" id="CHEBI:83421"/>
        <dbReference type="EC" id="3.1.3.16"/>
    </reaction>
</comment>
<dbReference type="PRINTS" id="PR01908">
    <property type="entry name" value="ADSPHPHTASE"/>
</dbReference>
<dbReference type="GO" id="GO:0008138">
    <property type="term" value="F:protein tyrosine/serine/threonine phosphatase activity"/>
    <property type="evidence" value="ECO:0007669"/>
    <property type="project" value="UniProtKB-UniRule"/>
</dbReference>
<dbReference type="EC" id="3.1.3.48" evidence="2"/>
<evidence type="ECO:0000256" key="3">
    <source>
        <dbReference type="SAM" id="Phobius"/>
    </source>
</evidence>
<dbReference type="InterPro" id="IPR020405">
    <property type="entry name" value="Atypical_DUSP_subfamA"/>
</dbReference>
<dbReference type="Proteomes" id="UP000261620">
    <property type="component" value="Unplaced"/>
</dbReference>
<dbReference type="InterPro" id="IPR000387">
    <property type="entry name" value="Tyr_Pase_dom"/>
</dbReference>
<evidence type="ECO:0000313" key="6">
    <source>
        <dbReference type="Proteomes" id="UP000261620"/>
    </source>
</evidence>
<dbReference type="AlphaFoldDB" id="A0A3Q3WS92"/>
<comment type="catalytic activity">
    <reaction evidence="2">
        <text>O-phospho-L-threonyl-[protein] + H2O = L-threonyl-[protein] + phosphate</text>
        <dbReference type="Rhea" id="RHEA:47004"/>
        <dbReference type="Rhea" id="RHEA-COMP:11060"/>
        <dbReference type="Rhea" id="RHEA-COMP:11605"/>
        <dbReference type="ChEBI" id="CHEBI:15377"/>
        <dbReference type="ChEBI" id="CHEBI:30013"/>
        <dbReference type="ChEBI" id="CHEBI:43474"/>
        <dbReference type="ChEBI" id="CHEBI:61977"/>
        <dbReference type="EC" id="3.1.3.16"/>
    </reaction>
</comment>
<dbReference type="GO" id="GO:0033549">
    <property type="term" value="F:MAP kinase phosphatase activity"/>
    <property type="evidence" value="ECO:0007669"/>
    <property type="project" value="TreeGrafter"/>
</dbReference>
<keyword evidence="3" id="KW-1133">Transmembrane helix</keyword>
<dbReference type="PROSITE" id="PS50056">
    <property type="entry name" value="TYR_PHOSPHATASE_2"/>
    <property type="match status" value="1"/>
</dbReference>
<comment type="function">
    <text evidence="2">Dual specificity phosphatase able to dephosphorylate phosphotyrosine, phosphoserine and phosphothreonine residues, with a preference for phosphotyrosine as a substrate.</text>
</comment>
<comment type="similarity">
    <text evidence="2">Belongs to the protein-tyrosine phosphatase family. Non-receptor class dual specificity subfamily.</text>
</comment>